<name>A0A645FVD6_9ZZZZ</name>
<proteinExistence type="predicted"/>
<organism evidence="1">
    <name type="scientific">bioreactor metagenome</name>
    <dbReference type="NCBI Taxonomy" id="1076179"/>
    <lineage>
        <taxon>unclassified sequences</taxon>
        <taxon>metagenomes</taxon>
        <taxon>ecological metagenomes</taxon>
    </lineage>
</organism>
<dbReference type="EMBL" id="VSSQ01062873">
    <property type="protein sequence ID" value="MPN15984.1"/>
    <property type="molecule type" value="Genomic_DNA"/>
</dbReference>
<comment type="caution">
    <text evidence="1">The sequence shown here is derived from an EMBL/GenBank/DDBJ whole genome shotgun (WGS) entry which is preliminary data.</text>
</comment>
<accession>A0A645FVD6</accession>
<reference evidence="1" key="1">
    <citation type="submission" date="2019-08" db="EMBL/GenBank/DDBJ databases">
        <authorList>
            <person name="Kucharzyk K."/>
            <person name="Murdoch R.W."/>
            <person name="Higgins S."/>
            <person name="Loffler F."/>
        </authorList>
    </citation>
    <scope>NUCLEOTIDE SEQUENCE</scope>
</reference>
<gene>
    <name evidence="1" type="ORF">SDC9_163320</name>
</gene>
<protein>
    <submittedName>
        <fullName evidence="1">Uncharacterized protein</fullName>
    </submittedName>
</protein>
<sequence length="37" mass="4442">MDIDMDLHILSLHKQKQNYRDDARYAHGNARHGSDYR</sequence>
<dbReference type="AlphaFoldDB" id="A0A645FVD6"/>
<evidence type="ECO:0000313" key="1">
    <source>
        <dbReference type="EMBL" id="MPN15984.1"/>
    </source>
</evidence>